<accession>A0A2V1D2J2</accession>
<proteinExistence type="predicted"/>
<dbReference type="Gene3D" id="1.25.40.20">
    <property type="entry name" value="Ankyrin repeat-containing domain"/>
    <property type="match status" value="1"/>
</dbReference>
<dbReference type="AlphaFoldDB" id="A0A2V1D2J2"/>
<dbReference type="PANTHER" id="PTHR24198">
    <property type="entry name" value="ANKYRIN REPEAT AND PROTEIN KINASE DOMAIN-CONTAINING PROTEIN"/>
    <property type="match status" value="1"/>
</dbReference>
<dbReference type="STRING" id="97972.A0A2V1D2J2"/>
<gene>
    <name evidence="4" type="ORF">DM02DRAFT_576716</name>
</gene>
<dbReference type="SUPFAM" id="SSF48403">
    <property type="entry name" value="Ankyrin repeat"/>
    <property type="match status" value="1"/>
</dbReference>
<evidence type="ECO:0000256" key="3">
    <source>
        <dbReference type="PROSITE-ProRule" id="PRU00023"/>
    </source>
</evidence>
<reference evidence="4 5" key="1">
    <citation type="journal article" date="2018" name="Sci. Rep.">
        <title>Comparative genomics provides insights into the lifestyle and reveals functional heterogeneity of dark septate endophytic fungi.</title>
        <authorList>
            <person name="Knapp D.G."/>
            <person name="Nemeth J.B."/>
            <person name="Barry K."/>
            <person name="Hainaut M."/>
            <person name="Henrissat B."/>
            <person name="Johnson J."/>
            <person name="Kuo A."/>
            <person name="Lim J.H.P."/>
            <person name="Lipzen A."/>
            <person name="Nolan M."/>
            <person name="Ohm R.A."/>
            <person name="Tamas L."/>
            <person name="Grigoriev I.V."/>
            <person name="Spatafora J.W."/>
            <person name="Nagy L.G."/>
            <person name="Kovacs G.M."/>
        </authorList>
    </citation>
    <scope>NUCLEOTIDE SEQUENCE [LARGE SCALE GENOMIC DNA]</scope>
    <source>
        <strain evidence="4 5">DSE2036</strain>
    </source>
</reference>
<feature type="repeat" description="ANK" evidence="3">
    <location>
        <begin position="39"/>
        <end position="71"/>
    </location>
</feature>
<dbReference type="InterPro" id="IPR036770">
    <property type="entry name" value="Ankyrin_rpt-contain_sf"/>
</dbReference>
<dbReference type="SMART" id="SM00248">
    <property type="entry name" value="ANK"/>
    <property type="match status" value="2"/>
</dbReference>
<dbReference type="InterPro" id="IPR002110">
    <property type="entry name" value="Ankyrin_rpt"/>
</dbReference>
<dbReference type="PROSITE" id="PS50088">
    <property type="entry name" value="ANK_REPEAT"/>
    <property type="match status" value="1"/>
</dbReference>
<keyword evidence="2 3" id="KW-0040">ANK repeat</keyword>
<dbReference type="PANTHER" id="PTHR24198:SF165">
    <property type="entry name" value="ANKYRIN REPEAT-CONTAINING PROTEIN-RELATED"/>
    <property type="match status" value="1"/>
</dbReference>
<evidence type="ECO:0000256" key="2">
    <source>
        <dbReference type="ARBA" id="ARBA00023043"/>
    </source>
</evidence>
<dbReference type="Pfam" id="PF12796">
    <property type="entry name" value="Ank_2"/>
    <property type="match status" value="1"/>
</dbReference>
<sequence length="74" mass="7943">MGANVNTRGMHYNNAFRAAVSGGHEPIVRLLLEKDTDVDAQEALYTASSRGHEPIVKLLLEKGADVNAQGGFYG</sequence>
<keyword evidence="5" id="KW-1185">Reference proteome</keyword>
<dbReference type="Proteomes" id="UP000244855">
    <property type="component" value="Unassembled WGS sequence"/>
</dbReference>
<name>A0A2V1D2J2_9PLEO</name>
<evidence type="ECO:0000313" key="5">
    <source>
        <dbReference type="Proteomes" id="UP000244855"/>
    </source>
</evidence>
<dbReference type="PROSITE" id="PS50297">
    <property type="entry name" value="ANK_REP_REGION"/>
    <property type="match status" value="1"/>
</dbReference>
<protein>
    <submittedName>
        <fullName evidence="4">Uncharacterized protein</fullName>
    </submittedName>
</protein>
<feature type="non-terminal residue" evidence="4">
    <location>
        <position position="74"/>
    </location>
</feature>
<organism evidence="4 5">
    <name type="scientific">Periconia macrospinosa</name>
    <dbReference type="NCBI Taxonomy" id="97972"/>
    <lineage>
        <taxon>Eukaryota</taxon>
        <taxon>Fungi</taxon>
        <taxon>Dikarya</taxon>
        <taxon>Ascomycota</taxon>
        <taxon>Pezizomycotina</taxon>
        <taxon>Dothideomycetes</taxon>
        <taxon>Pleosporomycetidae</taxon>
        <taxon>Pleosporales</taxon>
        <taxon>Massarineae</taxon>
        <taxon>Periconiaceae</taxon>
        <taxon>Periconia</taxon>
    </lineage>
</organism>
<dbReference type="EMBL" id="KZ805794">
    <property type="protein sequence ID" value="PVH91713.1"/>
    <property type="molecule type" value="Genomic_DNA"/>
</dbReference>
<keyword evidence="1" id="KW-0677">Repeat</keyword>
<evidence type="ECO:0000313" key="4">
    <source>
        <dbReference type="EMBL" id="PVH91713.1"/>
    </source>
</evidence>
<evidence type="ECO:0000256" key="1">
    <source>
        <dbReference type="ARBA" id="ARBA00022737"/>
    </source>
</evidence>